<reference evidence="7" key="1">
    <citation type="journal article" date="2017" name="Nat. Microbiol.">
        <title>Global analysis of biosynthetic gene clusters reveals vast potential of secondary metabolite production in Penicillium species.</title>
        <authorList>
            <person name="Nielsen J.C."/>
            <person name="Grijseels S."/>
            <person name="Prigent S."/>
            <person name="Ji B."/>
            <person name="Dainat J."/>
            <person name="Nielsen K.F."/>
            <person name="Frisvad J.C."/>
            <person name="Workman M."/>
            <person name="Nielsen J."/>
        </authorList>
    </citation>
    <scope>NUCLEOTIDE SEQUENCE [LARGE SCALE GENOMIC DNA]</scope>
    <source>
        <strain evidence="7">IBT 29486</strain>
    </source>
</reference>
<comment type="subcellular location">
    <subcellularLocation>
        <location evidence="1">Cytoplasm</location>
    </subcellularLocation>
</comment>
<keyword evidence="3" id="KW-0677">Repeat</keyword>
<gene>
    <name evidence="6" type="ORF">PENVUL_c066G09659</name>
</gene>
<protein>
    <submittedName>
        <fullName evidence="6">Uncharacterized protein</fullName>
    </submittedName>
</protein>
<dbReference type="Pfam" id="PF13424">
    <property type="entry name" value="TPR_12"/>
    <property type="match status" value="1"/>
</dbReference>
<evidence type="ECO:0000313" key="7">
    <source>
        <dbReference type="Proteomes" id="UP000191518"/>
    </source>
</evidence>
<comment type="caution">
    <text evidence="6">The sequence shown here is derived from an EMBL/GenBank/DDBJ whole genome shotgun (WGS) entry which is preliminary data.</text>
</comment>
<dbReference type="InterPro" id="IPR002151">
    <property type="entry name" value="Kinesin_light"/>
</dbReference>
<dbReference type="GO" id="GO:0005871">
    <property type="term" value="C:kinesin complex"/>
    <property type="evidence" value="ECO:0007669"/>
    <property type="project" value="InterPro"/>
</dbReference>
<dbReference type="GO" id="GO:0007018">
    <property type="term" value="P:microtubule-based movement"/>
    <property type="evidence" value="ECO:0007669"/>
    <property type="project" value="TreeGrafter"/>
</dbReference>
<dbReference type="SUPFAM" id="SSF48452">
    <property type="entry name" value="TPR-like"/>
    <property type="match status" value="1"/>
</dbReference>
<evidence type="ECO:0000256" key="5">
    <source>
        <dbReference type="SAM" id="MobiDB-lite"/>
    </source>
</evidence>
<evidence type="ECO:0000256" key="1">
    <source>
        <dbReference type="ARBA" id="ARBA00004496"/>
    </source>
</evidence>
<keyword evidence="7" id="KW-1185">Reference proteome</keyword>
<feature type="region of interest" description="Disordered" evidence="5">
    <location>
        <begin position="122"/>
        <end position="141"/>
    </location>
</feature>
<proteinExistence type="predicted"/>
<dbReference type="GO" id="GO:0005737">
    <property type="term" value="C:cytoplasm"/>
    <property type="evidence" value="ECO:0007669"/>
    <property type="project" value="UniProtKB-SubCell"/>
</dbReference>
<evidence type="ECO:0000256" key="2">
    <source>
        <dbReference type="ARBA" id="ARBA00022490"/>
    </source>
</evidence>
<sequence>MYERALEGKEKAWGREHISTLNTVNNLGILYAGQGRLQEAEAMYKRALKGYEAAFGATSNFTYIPALCTLENFGFLCERNGQVDTALLYYQRALVGTEAVWGQYSERYLWLSNKLNSFERDTHELSEREEPVQMKTNRRLK</sequence>
<dbReference type="PANTHER" id="PTHR45783">
    <property type="entry name" value="KINESIN LIGHT CHAIN"/>
    <property type="match status" value="1"/>
</dbReference>
<dbReference type="Proteomes" id="UP000191518">
    <property type="component" value="Unassembled WGS sequence"/>
</dbReference>
<dbReference type="EMBL" id="MDYP01000066">
    <property type="protein sequence ID" value="OQD99023.1"/>
    <property type="molecule type" value="Genomic_DNA"/>
</dbReference>
<evidence type="ECO:0000256" key="3">
    <source>
        <dbReference type="ARBA" id="ARBA00022737"/>
    </source>
</evidence>
<feature type="non-terminal residue" evidence="6">
    <location>
        <position position="141"/>
    </location>
</feature>
<dbReference type="InterPro" id="IPR011990">
    <property type="entry name" value="TPR-like_helical_dom_sf"/>
</dbReference>
<evidence type="ECO:0000256" key="4">
    <source>
        <dbReference type="ARBA" id="ARBA00022803"/>
    </source>
</evidence>
<dbReference type="PANTHER" id="PTHR45783:SF3">
    <property type="entry name" value="KINESIN LIGHT CHAIN"/>
    <property type="match status" value="1"/>
</dbReference>
<dbReference type="Gene3D" id="1.25.40.10">
    <property type="entry name" value="Tetratricopeptide repeat domain"/>
    <property type="match status" value="1"/>
</dbReference>
<dbReference type="AlphaFoldDB" id="A0A1V6RCH4"/>
<feature type="compositionally biased region" description="Basic and acidic residues" evidence="5">
    <location>
        <begin position="122"/>
        <end position="132"/>
    </location>
</feature>
<evidence type="ECO:0000313" key="6">
    <source>
        <dbReference type="EMBL" id="OQD99023.1"/>
    </source>
</evidence>
<dbReference type="GO" id="GO:0019894">
    <property type="term" value="F:kinesin binding"/>
    <property type="evidence" value="ECO:0007669"/>
    <property type="project" value="TreeGrafter"/>
</dbReference>
<dbReference type="STRING" id="29845.A0A1V6RCH4"/>
<accession>A0A1V6RCH4</accession>
<name>A0A1V6RCH4_9EURO</name>
<organism evidence="6 7">
    <name type="scientific">Penicillium vulpinum</name>
    <dbReference type="NCBI Taxonomy" id="29845"/>
    <lineage>
        <taxon>Eukaryota</taxon>
        <taxon>Fungi</taxon>
        <taxon>Dikarya</taxon>
        <taxon>Ascomycota</taxon>
        <taxon>Pezizomycotina</taxon>
        <taxon>Eurotiomycetes</taxon>
        <taxon>Eurotiomycetidae</taxon>
        <taxon>Eurotiales</taxon>
        <taxon>Aspergillaceae</taxon>
        <taxon>Penicillium</taxon>
    </lineage>
</organism>
<keyword evidence="4" id="KW-0802">TPR repeat</keyword>
<keyword evidence="2" id="KW-0963">Cytoplasm</keyword>